<name>A0A9D2AA23_9LACO</name>
<evidence type="ECO:0000256" key="1">
    <source>
        <dbReference type="SAM" id="Phobius"/>
    </source>
</evidence>
<keyword evidence="1" id="KW-1133">Transmembrane helix</keyword>
<reference evidence="2" key="2">
    <citation type="submission" date="2021-04" db="EMBL/GenBank/DDBJ databases">
        <authorList>
            <person name="Gilroy R."/>
        </authorList>
    </citation>
    <scope>NUCLEOTIDE SEQUENCE</scope>
    <source>
        <strain evidence="2">6627</strain>
    </source>
</reference>
<comment type="caution">
    <text evidence="2">The sequence shown here is derived from an EMBL/GenBank/DDBJ whole genome shotgun (WGS) entry which is preliminary data.</text>
</comment>
<keyword evidence="1" id="KW-0812">Transmembrane</keyword>
<reference evidence="2" key="1">
    <citation type="journal article" date="2021" name="PeerJ">
        <title>Extensive microbial diversity within the chicken gut microbiome revealed by metagenomics and culture.</title>
        <authorList>
            <person name="Gilroy R."/>
            <person name="Ravi A."/>
            <person name="Getino M."/>
            <person name="Pursley I."/>
            <person name="Horton D.L."/>
            <person name="Alikhan N.F."/>
            <person name="Baker D."/>
            <person name="Gharbi K."/>
            <person name="Hall N."/>
            <person name="Watson M."/>
            <person name="Adriaenssens E.M."/>
            <person name="Foster-Nyarko E."/>
            <person name="Jarju S."/>
            <person name="Secka A."/>
            <person name="Antonio M."/>
            <person name="Oren A."/>
            <person name="Chaudhuri R.R."/>
            <person name="La Ragione R."/>
            <person name="Hildebrand F."/>
            <person name="Pallen M.J."/>
        </authorList>
    </citation>
    <scope>NUCLEOTIDE SEQUENCE</scope>
    <source>
        <strain evidence="2">6627</strain>
    </source>
</reference>
<dbReference type="EMBL" id="DXFP01000009">
    <property type="protein sequence ID" value="HIX01347.1"/>
    <property type="molecule type" value="Genomic_DNA"/>
</dbReference>
<feature type="transmembrane region" description="Helical" evidence="1">
    <location>
        <begin position="6"/>
        <end position="26"/>
    </location>
</feature>
<gene>
    <name evidence="2" type="ORF">H9861_01145</name>
</gene>
<accession>A0A9D2AA23</accession>
<dbReference type="Pfam" id="PF06993">
    <property type="entry name" value="DUF1304"/>
    <property type="match status" value="1"/>
</dbReference>
<protein>
    <submittedName>
        <fullName evidence="2">DUF1304 domain-containing protein</fullName>
    </submittedName>
</protein>
<dbReference type="Proteomes" id="UP000823963">
    <property type="component" value="Unassembled WGS sequence"/>
</dbReference>
<proteinExistence type="predicted"/>
<dbReference type="PANTHER" id="PTHR38446:SF1">
    <property type="entry name" value="BLL0914 PROTEIN"/>
    <property type="match status" value="1"/>
</dbReference>
<sequence>MSLLTKGLIIMVIIECIFIFAIETIIPKSKATSKIFKIPLNELNNKYINTLIKNQGIYNLLLAPMLLVSLFYNSKLISSMILIYIILVAIYGSITSQKKIIITQGGLPILALITLLF</sequence>
<dbReference type="InterPro" id="IPR009732">
    <property type="entry name" value="DUF1304"/>
</dbReference>
<dbReference type="PANTHER" id="PTHR38446">
    <property type="entry name" value="BLL0914 PROTEIN"/>
    <property type="match status" value="1"/>
</dbReference>
<keyword evidence="1" id="KW-0472">Membrane</keyword>
<dbReference type="AlphaFoldDB" id="A0A9D2AA23"/>
<organism evidence="2 3">
    <name type="scientific">Candidatus Ligilactobacillus excrementigallinarum</name>
    <dbReference type="NCBI Taxonomy" id="2838641"/>
    <lineage>
        <taxon>Bacteria</taxon>
        <taxon>Bacillati</taxon>
        <taxon>Bacillota</taxon>
        <taxon>Bacilli</taxon>
        <taxon>Lactobacillales</taxon>
        <taxon>Lactobacillaceae</taxon>
        <taxon>Ligilactobacillus</taxon>
    </lineage>
</organism>
<evidence type="ECO:0000313" key="3">
    <source>
        <dbReference type="Proteomes" id="UP000823963"/>
    </source>
</evidence>
<feature type="transmembrane region" description="Helical" evidence="1">
    <location>
        <begin position="76"/>
        <end position="94"/>
    </location>
</feature>
<evidence type="ECO:0000313" key="2">
    <source>
        <dbReference type="EMBL" id="HIX01347.1"/>
    </source>
</evidence>